<dbReference type="RefSeq" id="WP_006157069.1">
    <property type="nucleotide sequence ID" value="NZ_AHJE01000016.1"/>
</dbReference>
<gene>
    <name evidence="15" type="ORF">OR16_06524</name>
</gene>
<feature type="domain" description="Quinolinate phosphoribosyl transferase C-terminal" evidence="13">
    <location>
        <begin position="114"/>
        <end position="283"/>
    </location>
</feature>
<protein>
    <recommendedName>
        <fullName evidence="11">Probable nicotinate-nucleotide pyrophosphorylase [carboxylating]</fullName>
        <ecNumber evidence="5">2.4.2.19</ecNumber>
    </recommendedName>
    <alternativeName>
        <fullName evidence="9">Quinolinate phosphoribosyltransferase [decarboxylating]</fullName>
    </alternativeName>
</protein>
<dbReference type="Proteomes" id="UP000005808">
    <property type="component" value="Unassembled WGS sequence"/>
</dbReference>
<evidence type="ECO:0000313" key="15">
    <source>
        <dbReference type="EMBL" id="EHP43736.1"/>
    </source>
</evidence>
<dbReference type="InterPro" id="IPR022412">
    <property type="entry name" value="Quinolinate_PRibosylTrfase_N"/>
</dbReference>
<evidence type="ECO:0000256" key="6">
    <source>
        <dbReference type="ARBA" id="ARBA00022642"/>
    </source>
</evidence>
<keyword evidence="6" id="KW-0662">Pyridine nucleotide biosynthesis</keyword>
<dbReference type="CDD" id="cd01572">
    <property type="entry name" value="QPRTase"/>
    <property type="match status" value="1"/>
</dbReference>
<dbReference type="SUPFAM" id="SSF51690">
    <property type="entry name" value="Nicotinate/Quinolinate PRTase C-terminal domain-like"/>
    <property type="match status" value="1"/>
</dbReference>
<evidence type="ECO:0000256" key="4">
    <source>
        <dbReference type="ARBA" id="ARBA00011218"/>
    </source>
</evidence>
<dbReference type="InterPro" id="IPR013785">
    <property type="entry name" value="Aldolase_TIM"/>
</dbReference>
<evidence type="ECO:0000313" key="16">
    <source>
        <dbReference type="Proteomes" id="UP000005808"/>
    </source>
</evidence>
<evidence type="ECO:0000256" key="11">
    <source>
        <dbReference type="ARBA" id="ARBA00069173"/>
    </source>
</evidence>
<comment type="pathway">
    <text evidence="2">Cofactor biosynthesis; NAD(+) biosynthesis; nicotinate D-ribonucleotide from quinolinate: step 1/1.</text>
</comment>
<dbReference type="FunFam" id="3.90.1170.20:FF:000001">
    <property type="entry name" value="Nicotinate-nucleotide diphosphorylase (Carboxylating)"/>
    <property type="match status" value="1"/>
</dbReference>
<dbReference type="PATRIC" id="fig|1127483.3.peg.1303"/>
<evidence type="ECO:0000259" key="14">
    <source>
        <dbReference type="Pfam" id="PF02749"/>
    </source>
</evidence>
<dbReference type="InterPro" id="IPR036068">
    <property type="entry name" value="Nicotinate_pribotase-like_C"/>
</dbReference>
<evidence type="ECO:0000256" key="1">
    <source>
        <dbReference type="ARBA" id="ARBA00003237"/>
    </source>
</evidence>
<dbReference type="GO" id="GO:0004514">
    <property type="term" value="F:nicotinate-nucleotide diphosphorylase (carboxylating) activity"/>
    <property type="evidence" value="ECO:0007669"/>
    <property type="project" value="UniProtKB-EC"/>
</dbReference>
<dbReference type="SUPFAM" id="SSF54675">
    <property type="entry name" value="Nicotinate/Quinolinate PRTase N-terminal domain-like"/>
    <property type="match status" value="1"/>
</dbReference>
<dbReference type="FunFam" id="3.20.20.70:FF:000030">
    <property type="entry name" value="Nicotinate-nucleotide pyrophosphorylase, carboxylating"/>
    <property type="match status" value="1"/>
</dbReference>
<dbReference type="NCBIfam" id="TIGR00078">
    <property type="entry name" value="nadC"/>
    <property type="match status" value="1"/>
</dbReference>
<comment type="function">
    <text evidence="1">Involved in the catabolism of quinolinic acid (QA).</text>
</comment>
<feature type="domain" description="Quinolinate phosphoribosyl transferase N-terminal" evidence="14">
    <location>
        <begin position="30"/>
        <end position="112"/>
    </location>
</feature>
<evidence type="ECO:0000256" key="3">
    <source>
        <dbReference type="ARBA" id="ARBA00009400"/>
    </source>
</evidence>
<evidence type="ECO:0000259" key="13">
    <source>
        <dbReference type="Pfam" id="PF01729"/>
    </source>
</evidence>
<dbReference type="PANTHER" id="PTHR32179">
    <property type="entry name" value="NICOTINATE-NUCLEOTIDE PYROPHOSPHORYLASE [CARBOXYLATING]"/>
    <property type="match status" value="1"/>
</dbReference>
<sequence length="286" mass="31159">MFEYNESLEQALHRNVEDALREDIGRADWTARLVAADRRIRARVIARECAVIAGQPWFSACVLRLDPTTSIEWLVAEGATATAGKELVRLEGDARALLSAERSALNFLQMLSGVATVTRHYAERIANVSPNPKGCAMLDTRKTMPGLRQAQKYAVRVGGGVNHRMALWDGILIKENHIAAAGGIKAALERARHLGTDVSIQIEVENLMELEEALAAGATSVLLDNFSLDDMHRAFAQNAGRALLEVSGGVDWESLRAIASTGVDRISSGKLTKDVRAIDLSMRFDA</sequence>
<dbReference type="GO" id="GO:0009435">
    <property type="term" value="P:NAD+ biosynthetic process"/>
    <property type="evidence" value="ECO:0007669"/>
    <property type="project" value="UniProtKB-UniPathway"/>
</dbReference>
<proteinExistence type="inferred from homology"/>
<evidence type="ECO:0000256" key="7">
    <source>
        <dbReference type="ARBA" id="ARBA00022676"/>
    </source>
</evidence>
<comment type="catalytic activity">
    <reaction evidence="10">
        <text>nicotinate beta-D-ribonucleotide + CO2 + diphosphate = quinolinate + 5-phospho-alpha-D-ribose 1-diphosphate + 2 H(+)</text>
        <dbReference type="Rhea" id="RHEA:12733"/>
        <dbReference type="ChEBI" id="CHEBI:15378"/>
        <dbReference type="ChEBI" id="CHEBI:16526"/>
        <dbReference type="ChEBI" id="CHEBI:29959"/>
        <dbReference type="ChEBI" id="CHEBI:33019"/>
        <dbReference type="ChEBI" id="CHEBI:57502"/>
        <dbReference type="ChEBI" id="CHEBI:58017"/>
        <dbReference type="EC" id="2.4.2.19"/>
    </reaction>
</comment>
<dbReference type="Gene3D" id="3.20.20.70">
    <property type="entry name" value="Aldolase class I"/>
    <property type="match status" value="1"/>
</dbReference>
<organism evidence="15 16">
    <name type="scientific">Cupriavidus basilensis OR16</name>
    <dbReference type="NCBI Taxonomy" id="1127483"/>
    <lineage>
        <taxon>Bacteria</taxon>
        <taxon>Pseudomonadati</taxon>
        <taxon>Pseudomonadota</taxon>
        <taxon>Betaproteobacteria</taxon>
        <taxon>Burkholderiales</taxon>
        <taxon>Burkholderiaceae</taxon>
        <taxon>Cupriavidus</taxon>
    </lineage>
</organism>
<dbReference type="InterPro" id="IPR002638">
    <property type="entry name" value="Quinolinate_PRibosylTrfase_C"/>
</dbReference>
<dbReference type="InterPro" id="IPR037128">
    <property type="entry name" value="Quinolinate_PRibosylTase_N_sf"/>
</dbReference>
<comment type="subunit">
    <text evidence="4">Hexamer formed by 3 homodimers.</text>
</comment>
<comment type="caution">
    <text evidence="15">The sequence shown here is derived from an EMBL/GenBank/DDBJ whole genome shotgun (WGS) entry which is preliminary data.</text>
</comment>
<evidence type="ECO:0000256" key="10">
    <source>
        <dbReference type="ARBA" id="ARBA00047445"/>
    </source>
</evidence>
<dbReference type="InterPro" id="IPR027277">
    <property type="entry name" value="NadC/ModD"/>
</dbReference>
<name>H1S1C3_9BURK</name>
<evidence type="ECO:0000256" key="9">
    <source>
        <dbReference type="ARBA" id="ARBA00033102"/>
    </source>
</evidence>
<dbReference type="OrthoDB" id="9782546at2"/>
<dbReference type="EC" id="2.4.2.19" evidence="5"/>
<dbReference type="GO" id="GO:0034213">
    <property type="term" value="P:quinolinate catabolic process"/>
    <property type="evidence" value="ECO:0007669"/>
    <property type="project" value="TreeGrafter"/>
</dbReference>
<evidence type="ECO:0000256" key="2">
    <source>
        <dbReference type="ARBA" id="ARBA00004893"/>
    </source>
</evidence>
<dbReference type="EMBL" id="AHJE01000016">
    <property type="protein sequence ID" value="EHP43736.1"/>
    <property type="molecule type" value="Genomic_DNA"/>
</dbReference>
<dbReference type="InterPro" id="IPR004393">
    <property type="entry name" value="NadC"/>
</dbReference>
<dbReference type="PANTHER" id="PTHR32179:SF3">
    <property type="entry name" value="NICOTINATE-NUCLEOTIDE PYROPHOSPHORYLASE [CARBOXYLATING]"/>
    <property type="match status" value="1"/>
</dbReference>
<keyword evidence="8 12" id="KW-0808">Transferase</keyword>
<dbReference type="Pfam" id="PF01729">
    <property type="entry name" value="QRPTase_C"/>
    <property type="match status" value="1"/>
</dbReference>
<comment type="similarity">
    <text evidence="3 12">Belongs to the NadC/ModD family.</text>
</comment>
<dbReference type="Gene3D" id="3.90.1170.20">
    <property type="entry name" value="Quinolinate phosphoribosyl transferase, N-terminal domain"/>
    <property type="match status" value="1"/>
</dbReference>
<dbReference type="GO" id="GO:0005737">
    <property type="term" value="C:cytoplasm"/>
    <property type="evidence" value="ECO:0007669"/>
    <property type="project" value="TreeGrafter"/>
</dbReference>
<evidence type="ECO:0000256" key="5">
    <source>
        <dbReference type="ARBA" id="ARBA00011944"/>
    </source>
</evidence>
<dbReference type="Pfam" id="PF02749">
    <property type="entry name" value="QRPTase_N"/>
    <property type="match status" value="1"/>
</dbReference>
<dbReference type="UniPathway" id="UPA00253">
    <property type="reaction ID" value="UER00331"/>
</dbReference>
<dbReference type="PIRSF" id="PIRSF006250">
    <property type="entry name" value="NadC_ModD"/>
    <property type="match status" value="1"/>
</dbReference>
<evidence type="ECO:0000256" key="8">
    <source>
        <dbReference type="ARBA" id="ARBA00022679"/>
    </source>
</evidence>
<dbReference type="AlphaFoldDB" id="H1S1C3"/>
<accession>H1S1C3</accession>
<evidence type="ECO:0000256" key="12">
    <source>
        <dbReference type="PIRNR" id="PIRNR006250"/>
    </source>
</evidence>
<keyword evidence="7 12" id="KW-0328">Glycosyltransferase</keyword>
<reference evidence="15 16" key="1">
    <citation type="journal article" date="2012" name="J. Bacteriol.">
        <title>De Novo Genome Project of Cupriavidus basilensis OR16.</title>
        <authorList>
            <person name="Cserhati M."/>
            <person name="Kriszt B."/>
            <person name="Szoboszlay S."/>
            <person name="Toth A."/>
            <person name="Szabo I."/>
            <person name="Tancsics A."/>
            <person name="Nagy I."/>
            <person name="Horvath B."/>
            <person name="Nagy I."/>
            <person name="Kukolya J."/>
        </authorList>
    </citation>
    <scope>NUCLEOTIDE SEQUENCE [LARGE SCALE GENOMIC DNA]</scope>
    <source>
        <strain evidence="15 16">OR16</strain>
    </source>
</reference>